<organism evidence="6 7">
    <name type="scientific">Debaryomyces fabryi</name>
    <dbReference type="NCBI Taxonomy" id="58627"/>
    <lineage>
        <taxon>Eukaryota</taxon>
        <taxon>Fungi</taxon>
        <taxon>Dikarya</taxon>
        <taxon>Ascomycota</taxon>
        <taxon>Saccharomycotina</taxon>
        <taxon>Pichiomycetes</taxon>
        <taxon>Debaryomycetaceae</taxon>
        <taxon>Debaryomyces</taxon>
    </lineage>
</organism>
<dbReference type="InterPro" id="IPR001138">
    <property type="entry name" value="Zn2Cys6_DnaBD"/>
</dbReference>
<feature type="compositionally biased region" description="Polar residues" evidence="4">
    <location>
        <begin position="112"/>
        <end position="130"/>
    </location>
</feature>
<sequence length="1007" mass="116947">MSENTKQLKSQDMKILEGGKVMKVQKTRQRKILSCIYCHSKKIKCSRVQPVCNNCDKLGLECKYFINERVSRGGKKLSRLVEPQTKVKVEVVADEVKPRELEGDIKLENVARTDSVSSYSDHNISPMSPKSNENSNESVTTNDDIVLCKEDSQFADLYFGLNMQAQSPLNQLNQPLKNFNGSPMNPLLQTPVMNTGSNNITNNFFNTNYMSNQQDEQYQFNLSSFPFNHENITNRSGMTPPPMSIINTRAQSNSNSHSNSHTNLSGLLAKSNQQNRSNFIDNQNSNSFLANANNNNNSKAAASQLSIEISNSLNPYSSNPATTVNFLYGTNTYYDNEHLLDDLLKHLPSSRERSFELISRYINSVHILLPLMVNLQDFIDEHSKYWDEHDRMKENSDSNIVKADTPSLGNNPDILQFYTFYFPILYASTVSEFEEYDNLLLNQDIDKYLKGFNKICQYYNYPHGLRTIPLLLGNVIIQLTSPNPSSMEMSQIIRYAKFLQFHKDPVLTLRINDWEVVKFRRLLWWVIFGLDALTSHNHCLPPICKFDDFNVVMPDEEEPVFNENGLIKDKKLNVAMLSMNVKFQYDRILSELVYQLHNGLSNNITREEINEIKSMITNLFYHIHESINKMTQFYKLNPPQTVQEMNLINFITNHSWSFVDRALMLLHKKILLRDSSKDPKNDFDEKQGNEAIKYEDKYEINRSKNRGGILSLSQYEDTFGQIQESNIIRNFDNSTISQLKFSQHENFSYENLGNNLIPSILHNLNDFLKYNDFIKFGKFNWYVKRTIPLDSIILMFIIITVKFNYEFMTSNELVIYVKLINKALFILNRKWFKNEKYKRMLSLTNSVWRFILEKYNIINLITQHNLGNENIKSEIEFCDSQVAGYMNMNELFNVMDVPQPIPPQASPTFTPVANLRNGLFSSNQESITFQQNSLITKDQYNLTSNDTLTTNENDLSNSQQDKNELRQLSDKIYYSLRNNFVDINDYCSFYISLENILHELMDYIHKS</sequence>
<dbReference type="AlphaFoldDB" id="A0A0V1PRX7"/>
<dbReference type="Pfam" id="PF00172">
    <property type="entry name" value="Zn_clus"/>
    <property type="match status" value="1"/>
</dbReference>
<dbReference type="PROSITE" id="PS50048">
    <property type="entry name" value="ZN2_CY6_FUNGAL_2"/>
    <property type="match status" value="1"/>
</dbReference>
<dbReference type="CDD" id="cd12148">
    <property type="entry name" value="fungal_TF_MHR"/>
    <property type="match status" value="1"/>
</dbReference>
<accession>A0A0V1PRX7</accession>
<dbReference type="InterPro" id="IPR050613">
    <property type="entry name" value="Sec_Metabolite_Reg"/>
</dbReference>
<feature type="region of interest" description="Disordered" evidence="4">
    <location>
        <begin position="112"/>
        <end position="139"/>
    </location>
</feature>
<keyword evidence="3" id="KW-0539">Nucleus</keyword>
<evidence type="ECO:0000256" key="3">
    <source>
        <dbReference type="ARBA" id="ARBA00023242"/>
    </source>
</evidence>
<comment type="caution">
    <text evidence="6">The sequence shown here is derived from an EMBL/GenBank/DDBJ whole genome shotgun (WGS) entry which is preliminary data.</text>
</comment>
<protein>
    <recommendedName>
        <fullName evidence="5">Zn(2)-C6 fungal-type domain-containing protein</fullName>
    </recommendedName>
</protein>
<dbReference type="GO" id="GO:0006351">
    <property type="term" value="P:DNA-templated transcription"/>
    <property type="evidence" value="ECO:0007669"/>
    <property type="project" value="InterPro"/>
</dbReference>
<proteinExistence type="predicted"/>
<dbReference type="EMBL" id="LMYN01000194">
    <property type="protein sequence ID" value="KRZ98914.1"/>
    <property type="molecule type" value="Genomic_DNA"/>
</dbReference>
<evidence type="ECO:0000313" key="7">
    <source>
        <dbReference type="Proteomes" id="UP000054251"/>
    </source>
</evidence>
<dbReference type="CDD" id="cd00067">
    <property type="entry name" value="GAL4"/>
    <property type="match status" value="1"/>
</dbReference>
<dbReference type="PANTHER" id="PTHR31001:SF88">
    <property type="entry name" value="TRANSCRIPTION FACTOR PDR3"/>
    <property type="match status" value="1"/>
</dbReference>
<feature type="domain" description="Zn(2)-C6 fungal-type" evidence="5">
    <location>
        <begin position="34"/>
        <end position="64"/>
    </location>
</feature>
<dbReference type="GeneID" id="26842341"/>
<comment type="subcellular location">
    <subcellularLocation>
        <location evidence="1">Nucleus</location>
    </subcellularLocation>
</comment>
<dbReference type="SMART" id="SM00066">
    <property type="entry name" value="GAL4"/>
    <property type="match status" value="1"/>
</dbReference>
<dbReference type="InterPro" id="IPR007219">
    <property type="entry name" value="XnlR_reg_dom"/>
</dbReference>
<dbReference type="GO" id="GO:0000981">
    <property type="term" value="F:DNA-binding transcription factor activity, RNA polymerase II-specific"/>
    <property type="evidence" value="ECO:0007669"/>
    <property type="project" value="InterPro"/>
</dbReference>
<dbReference type="OrthoDB" id="762982at2759"/>
<keyword evidence="7" id="KW-1185">Reference proteome</keyword>
<evidence type="ECO:0000259" key="5">
    <source>
        <dbReference type="PROSITE" id="PS50048"/>
    </source>
</evidence>
<dbReference type="Proteomes" id="UP000054251">
    <property type="component" value="Unassembled WGS sequence"/>
</dbReference>
<dbReference type="GO" id="GO:0005634">
    <property type="term" value="C:nucleus"/>
    <property type="evidence" value="ECO:0007669"/>
    <property type="project" value="UniProtKB-SubCell"/>
</dbReference>
<evidence type="ECO:0000313" key="6">
    <source>
        <dbReference type="EMBL" id="KRZ98914.1"/>
    </source>
</evidence>
<keyword evidence="2" id="KW-0479">Metal-binding</keyword>
<dbReference type="GO" id="GO:0003677">
    <property type="term" value="F:DNA binding"/>
    <property type="evidence" value="ECO:0007669"/>
    <property type="project" value="InterPro"/>
</dbReference>
<dbReference type="GO" id="GO:0008270">
    <property type="term" value="F:zinc ion binding"/>
    <property type="evidence" value="ECO:0007669"/>
    <property type="project" value="InterPro"/>
</dbReference>
<name>A0A0V1PRX7_9ASCO</name>
<evidence type="ECO:0000256" key="4">
    <source>
        <dbReference type="SAM" id="MobiDB-lite"/>
    </source>
</evidence>
<gene>
    <name evidence="6" type="ORF">AC631_05332</name>
</gene>
<dbReference type="RefSeq" id="XP_015465017.1">
    <property type="nucleotide sequence ID" value="XM_015614161.1"/>
</dbReference>
<dbReference type="PANTHER" id="PTHR31001">
    <property type="entry name" value="UNCHARACTERIZED TRANSCRIPTIONAL REGULATORY PROTEIN"/>
    <property type="match status" value="1"/>
</dbReference>
<dbReference type="SMART" id="SM00906">
    <property type="entry name" value="Fungal_trans"/>
    <property type="match status" value="1"/>
</dbReference>
<evidence type="ECO:0000256" key="2">
    <source>
        <dbReference type="ARBA" id="ARBA00022723"/>
    </source>
</evidence>
<dbReference type="Gene3D" id="4.10.240.10">
    <property type="entry name" value="Zn(2)-C6 fungal-type DNA-binding domain"/>
    <property type="match status" value="1"/>
</dbReference>
<dbReference type="PROSITE" id="PS00463">
    <property type="entry name" value="ZN2_CY6_FUNGAL_1"/>
    <property type="match status" value="1"/>
</dbReference>
<evidence type="ECO:0000256" key="1">
    <source>
        <dbReference type="ARBA" id="ARBA00004123"/>
    </source>
</evidence>
<dbReference type="SUPFAM" id="SSF57701">
    <property type="entry name" value="Zn2/Cys6 DNA-binding domain"/>
    <property type="match status" value="1"/>
</dbReference>
<dbReference type="InterPro" id="IPR036864">
    <property type="entry name" value="Zn2-C6_fun-type_DNA-bd_sf"/>
</dbReference>
<reference evidence="6 7" key="1">
    <citation type="submission" date="2015-11" db="EMBL/GenBank/DDBJ databases">
        <title>The genome of Debaryomyces fabryi.</title>
        <authorList>
            <person name="Tafer H."/>
            <person name="Lopandic K."/>
        </authorList>
    </citation>
    <scope>NUCLEOTIDE SEQUENCE [LARGE SCALE GENOMIC DNA]</scope>
    <source>
        <strain evidence="6 7">CBS 789</strain>
    </source>
</reference>